<keyword evidence="2 4" id="KW-0805">Transcription regulation</keyword>
<evidence type="ECO:0000256" key="4">
    <source>
        <dbReference type="HAMAP-Rule" id="MF_01219"/>
    </source>
</evidence>
<dbReference type="PANTHER" id="PTHR11608">
    <property type="entry name" value="BIFUNCTIONAL PROTEIN PYRR"/>
    <property type="match status" value="1"/>
</dbReference>
<name>A0A212LAI0_9BACT</name>
<dbReference type="FunFam" id="3.40.50.2020:FF:000020">
    <property type="entry name" value="Bifunctional protein PyrR"/>
    <property type="match status" value="1"/>
</dbReference>
<dbReference type="InterPro" id="IPR029057">
    <property type="entry name" value="PRTase-like"/>
</dbReference>
<comment type="function">
    <text evidence="4">Regulates the transcription of the pyrimidine nucleotide (pyr) operon in response to exogenous pyrimidines.</text>
</comment>
<evidence type="ECO:0000313" key="6">
    <source>
        <dbReference type="EMBL" id="SCM74497.1"/>
    </source>
</evidence>
<protein>
    <recommendedName>
        <fullName evidence="4">Bifunctional protein PyrR</fullName>
    </recommendedName>
    <domain>
        <recommendedName>
            <fullName evidence="4">Pyrimidine operon regulatory protein</fullName>
        </recommendedName>
    </domain>
    <domain>
        <recommendedName>
            <fullName evidence="4">Uracil phosphoribosyltransferase</fullName>
            <shortName evidence="4">UPRTase</shortName>
            <ecNumber evidence="4">2.4.2.9</ecNumber>
        </recommendedName>
    </domain>
</protein>
<dbReference type="PANTHER" id="PTHR11608:SF0">
    <property type="entry name" value="BIFUNCTIONAL PROTEIN PYRR"/>
    <property type="match status" value="1"/>
</dbReference>
<evidence type="ECO:0000256" key="3">
    <source>
        <dbReference type="ARBA" id="ARBA00023163"/>
    </source>
</evidence>
<keyword evidence="4 6" id="KW-0328">Glycosyltransferase</keyword>
<evidence type="ECO:0000256" key="1">
    <source>
        <dbReference type="ARBA" id="ARBA00005565"/>
    </source>
</evidence>
<dbReference type="HAMAP" id="MF_01219">
    <property type="entry name" value="PyrR"/>
    <property type="match status" value="1"/>
</dbReference>
<proteinExistence type="inferred from homology"/>
<dbReference type="InterPro" id="IPR050137">
    <property type="entry name" value="PyrR_bifunctional"/>
</dbReference>
<organism evidence="6">
    <name type="scientific">uncultured Desulfovibrio sp</name>
    <dbReference type="NCBI Taxonomy" id="167968"/>
    <lineage>
        <taxon>Bacteria</taxon>
        <taxon>Pseudomonadati</taxon>
        <taxon>Thermodesulfobacteriota</taxon>
        <taxon>Desulfovibrionia</taxon>
        <taxon>Desulfovibrionales</taxon>
        <taxon>Desulfovibrionaceae</taxon>
        <taxon>Desulfovibrio</taxon>
        <taxon>environmental samples</taxon>
    </lineage>
</organism>
<dbReference type="EC" id="2.4.2.9" evidence="4"/>
<sequence length="179" mass="20173">MNTTLLLEQHEMARMLERLASQIMERHAKCDHVMLVGIERRGADIARRLSALLEERLGHPVLLGTLDINLYRDDWTSLEGKPHIGQSRIPASVDGRVIILVDDVLYTGRTIRAALEALLDYGRPMAVELLAFIDRGHRELPIHADYVGRMVNTSRQERVDVLLAERDGQDAVHLTASPV</sequence>
<accession>A0A212LAI0</accession>
<comment type="catalytic activity">
    <reaction evidence="4">
        <text>UMP + diphosphate = 5-phospho-alpha-D-ribose 1-diphosphate + uracil</text>
        <dbReference type="Rhea" id="RHEA:13017"/>
        <dbReference type="ChEBI" id="CHEBI:17568"/>
        <dbReference type="ChEBI" id="CHEBI:33019"/>
        <dbReference type="ChEBI" id="CHEBI:57865"/>
        <dbReference type="ChEBI" id="CHEBI:58017"/>
        <dbReference type="EC" id="2.4.2.9"/>
    </reaction>
</comment>
<dbReference type="InterPro" id="IPR000836">
    <property type="entry name" value="PRTase_dom"/>
</dbReference>
<dbReference type="Gene3D" id="3.40.50.2020">
    <property type="match status" value="1"/>
</dbReference>
<dbReference type="GO" id="GO:0004845">
    <property type="term" value="F:uracil phosphoribosyltransferase activity"/>
    <property type="evidence" value="ECO:0007669"/>
    <property type="project" value="UniProtKB-UniRule"/>
</dbReference>
<dbReference type="Pfam" id="PF00156">
    <property type="entry name" value="Pribosyltran"/>
    <property type="match status" value="1"/>
</dbReference>
<dbReference type="NCBIfam" id="NF003545">
    <property type="entry name" value="PRK05205.1-1"/>
    <property type="match status" value="1"/>
</dbReference>
<comment type="function">
    <text evidence="4">Also displays a weak uracil phosphoribosyltransferase activity which is not physiologically significant.</text>
</comment>
<dbReference type="RefSeq" id="WP_179981188.1">
    <property type="nucleotide sequence ID" value="NZ_LT608333.1"/>
</dbReference>
<comment type="similarity">
    <text evidence="1 4">Belongs to the purine/pyrimidine phosphoribosyltransferase family. PyrR subfamily.</text>
</comment>
<reference evidence="6" key="1">
    <citation type="submission" date="2016-08" db="EMBL/GenBank/DDBJ databases">
        <authorList>
            <person name="Seilhamer J.J."/>
        </authorList>
    </citation>
    <scope>NUCLEOTIDE SEQUENCE</scope>
    <source>
        <strain evidence="6">86-1</strain>
    </source>
</reference>
<dbReference type="AlphaFoldDB" id="A0A212LAI0"/>
<dbReference type="EMBL" id="FMJC01000002">
    <property type="protein sequence ID" value="SCM74497.1"/>
    <property type="molecule type" value="Genomic_DNA"/>
</dbReference>
<evidence type="ECO:0000256" key="2">
    <source>
        <dbReference type="ARBA" id="ARBA00023015"/>
    </source>
</evidence>
<feature type="domain" description="Phosphoribosyltransferase" evidence="5">
    <location>
        <begin position="6"/>
        <end position="148"/>
    </location>
</feature>
<feature type="short sequence motif" description="PRPP-binding" evidence="4">
    <location>
        <begin position="98"/>
        <end position="110"/>
    </location>
</feature>
<keyword evidence="3 4" id="KW-0804">Transcription</keyword>
<dbReference type="CDD" id="cd06223">
    <property type="entry name" value="PRTases_typeI"/>
    <property type="match status" value="1"/>
</dbReference>
<evidence type="ECO:0000259" key="5">
    <source>
        <dbReference type="Pfam" id="PF00156"/>
    </source>
</evidence>
<keyword evidence="4 6" id="KW-0808">Transferase</keyword>
<dbReference type="NCBIfam" id="NF003549">
    <property type="entry name" value="PRK05205.1-5"/>
    <property type="match status" value="1"/>
</dbReference>
<dbReference type="GO" id="GO:0006355">
    <property type="term" value="P:regulation of DNA-templated transcription"/>
    <property type="evidence" value="ECO:0007669"/>
    <property type="project" value="UniProtKB-UniRule"/>
</dbReference>
<dbReference type="SUPFAM" id="SSF53271">
    <property type="entry name" value="PRTase-like"/>
    <property type="match status" value="1"/>
</dbReference>
<gene>
    <name evidence="4 6" type="primary">pyrR</name>
    <name evidence="6" type="ORF">KL86DES1_21977</name>
</gene>
<dbReference type="InterPro" id="IPR023050">
    <property type="entry name" value="PyrR"/>
</dbReference>